<protein>
    <submittedName>
        <fullName evidence="2">Uncharacterized protein</fullName>
    </submittedName>
</protein>
<keyword evidence="3" id="KW-1185">Reference proteome</keyword>
<dbReference type="InParanoid" id="A0A067N7A7"/>
<reference evidence="3" key="1">
    <citation type="journal article" date="2014" name="Proc. Natl. Acad. Sci. U.S.A.">
        <title>Extensive sampling of basidiomycete genomes demonstrates inadequacy of the white-rot/brown-rot paradigm for wood decay fungi.</title>
        <authorList>
            <person name="Riley R."/>
            <person name="Salamov A.A."/>
            <person name="Brown D.W."/>
            <person name="Nagy L.G."/>
            <person name="Floudas D."/>
            <person name="Held B.W."/>
            <person name="Levasseur A."/>
            <person name="Lombard V."/>
            <person name="Morin E."/>
            <person name="Otillar R."/>
            <person name="Lindquist E.A."/>
            <person name="Sun H."/>
            <person name="LaButti K.M."/>
            <person name="Schmutz J."/>
            <person name="Jabbour D."/>
            <person name="Luo H."/>
            <person name="Baker S.E."/>
            <person name="Pisabarro A.G."/>
            <person name="Walton J.D."/>
            <person name="Blanchette R.A."/>
            <person name="Henrissat B."/>
            <person name="Martin F."/>
            <person name="Cullen D."/>
            <person name="Hibbett D.S."/>
            <person name="Grigoriev I.V."/>
        </authorList>
    </citation>
    <scope>NUCLEOTIDE SEQUENCE [LARGE SCALE GENOMIC DNA]</scope>
    <source>
        <strain evidence="3">FD-172 SS1</strain>
    </source>
</reference>
<sequence>MSDSSDHTVTSDHQLDAKFDDLSPVTPLYNITSPTTLRPPPLSPTGSARTSVSLSTEPEVEGINEMITLMKRTLLDLGMTFDHFGEATTKFAGLVPAVKFSHELYRLQKRLEMQDRKQEDQTNELKSLLTDVLKEQIAAHLGIFVQEQIRQKIQERVEEQVRVQLQKQIPEELRAQVREHKIQIELVERALYNSEARRENSSLRQRDLSKPLRALRLPNGEENPRFPKNLATLFALDTESARQLVTDFDLPDANNREINLNRFMSHIGVAFQMMTPTTRPPLPALAAP</sequence>
<evidence type="ECO:0000313" key="2">
    <source>
        <dbReference type="EMBL" id="KDQ20022.1"/>
    </source>
</evidence>
<feature type="region of interest" description="Disordered" evidence="1">
    <location>
        <begin position="30"/>
        <end position="57"/>
    </location>
</feature>
<dbReference type="EMBL" id="KL198018">
    <property type="protein sequence ID" value="KDQ20022.1"/>
    <property type="molecule type" value="Genomic_DNA"/>
</dbReference>
<dbReference type="HOGENOM" id="CLU_050078_0_1_1"/>
<evidence type="ECO:0000313" key="3">
    <source>
        <dbReference type="Proteomes" id="UP000027195"/>
    </source>
</evidence>
<accession>A0A067N7A7</accession>
<proteinExistence type="predicted"/>
<name>A0A067N7A7_BOTB1</name>
<feature type="compositionally biased region" description="Polar residues" evidence="1">
    <location>
        <begin position="46"/>
        <end position="56"/>
    </location>
</feature>
<organism evidence="2 3">
    <name type="scientific">Botryobasidium botryosum (strain FD-172 SS1)</name>
    <dbReference type="NCBI Taxonomy" id="930990"/>
    <lineage>
        <taxon>Eukaryota</taxon>
        <taxon>Fungi</taxon>
        <taxon>Dikarya</taxon>
        <taxon>Basidiomycota</taxon>
        <taxon>Agaricomycotina</taxon>
        <taxon>Agaricomycetes</taxon>
        <taxon>Cantharellales</taxon>
        <taxon>Botryobasidiaceae</taxon>
        <taxon>Botryobasidium</taxon>
    </lineage>
</organism>
<gene>
    <name evidence="2" type="ORF">BOTBODRAFT_51374</name>
</gene>
<dbReference type="Proteomes" id="UP000027195">
    <property type="component" value="Unassembled WGS sequence"/>
</dbReference>
<dbReference type="OrthoDB" id="3181072at2759"/>
<dbReference type="AlphaFoldDB" id="A0A067N7A7"/>
<evidence type="ECO:0000256" key="1">
    <source>
        <dbReference type="SAM" id="MobiDB-lite"/>
    </source>
</evidence>